<evidence type="ECO:0000313" key="13">
    <source>
        <dbReference type="EMBL" id="KAF0764215.1"/>
    </source>
</evidence>
<keyword evidence="10" id="KW-0472">Membrane</keyword>
<dbReference type="CDD" id="cd06859">
    <property type="entry name" value="PX_SNX1_2_like"/>
    <property type="match status" value="1"/>
</dbReference>
<dbReference type="Proteomes" id="UP000478052">
    <property type="component" value="Unassembled WGS sequence"/>
</dbReference>
<dbReference type="InterPro" id="IPR036871">
    <property type="entry name" value="PX_dom_sf"/>
</dbReference>
<dbReference type="InterPro" id="IPR015404">
    <property type="entry name" value="Vps5_C"/>
</dbReference>
<dbReference type="GO" id="GO:0034498">
    <property type="term" value="P:early endosome to Golgi transport"/>
    <property type="evidence" value="ECO:0007669"/>
    <property type="project" value="TreeGrafter"/>
</dbReference>
<dbReference type="Pfam" id="PF09325">
    <property type="entry name" value="Vps5"/>
    <property type="match status" value="1"/>
</dbReference>
<dbReference type="InterPro" id="IPR001683">
    <property type="entry name" value="PX_dom"/>
</dbReference>
<accession>A0A6G0Z1I7</accession>
<dbReference type="Gene3D" id="1.20.1270.60">
    <property type="entry name" value="Arfaptin homology (AH) domain/BAR domain"/>
    <property type="match status" value="1"/>
</dbReference>
<name>A0A6G0Z1I7_APHCR</name>
<dbReference type="Gene3D" id="3.30.1520.10">
    <property type="entry name" value="Phox-like domain"/>
    <property type="match status" value="1"/>
</dbReference>
<sequence>MTDEKLPPMMATDDPVDDEDDDIFSSTIDVSDHDDLSSLRNEELFVSSPTVLPPLTNINLNEESSTLLKSDVPLINDHKEVEQLPSKVISNGFEEEINLKENDTPSVTENNNQGNDMPNVSTNDINFENIENGFIKISISETTKVGEGMSSYVAYRIVTRTNMTMFKTNNMAVLRRFSDFLGLHNKLTEKYLRNGRLIPPAPQKNMLGSTRIKISGNQSDQATSAEFIEKRRLALERFLKRIALHPILRNDKCFCDFLEQDCELPKATSTSALSGAGVMRLFNKVGETVNKITYKMDENEPWFEEKEVQIENLDLQLRNLHGAVESLVINRKELAHSSGSFAKSAAVLSNCEEHTGLSRALSQLADVFEKVESVRTEQANTDFSIFCELLKDYIGLIGAVKNVFHERVKVYQNMQHAQMILTKKREQKTKFELTGRLDKVGSVTNEVSEWEAKLSRCQDEFDQISKTIKVEFEQFEINRIKEFKTVISSYLEEMINHQTLIIKHWQAFIPEAKAIA</sequence>
<dbReference type="InterPro" id="IPR027267">
    <property type="entry name" value="AH/BAR_dom_sf"/>
</dbReference>
<dbReference type="SUPFAM" id="SSF103657">
    <property type="entry name" value="BAR/IMD domain-like"/>
    <property type="match status" value="1"/>
</dbReference>
<keyword evidence="6" id="KW-0963">Cytoplasm</keyword>
<dbReference type="PANTHER" id="PTHR10555">
    <property type="entry name" value="SORTING NEXIN"/>
    <property type="match status" value="1"/>
</dbReference>
<dbReference type="GO" id="GO:0010008">
    <property type="term" value="C:endosome membrane"/>
    <property type="evidence" value="ECO:0007669"/>
    <property type="project" value="TreeGrafter"/>
</dbReference>
<feature type="region of interest" description="Disordered" evidence="11">
    <location>
        <begin position="1"/>
        <end position="20"/>
    </location>
</feature>
<dbReference type="CDD" id="cd07623">
    <property type="entry name" value="BAR_SNX1_2"/>
    <property type="match status" value="1"/>
</dbReference>
<feature type="domain" description="PX" evidence="12">
    <location>
        <begin position="133"/>
        <end position="264"/>
    </location>
</feature>
<evidence type="ECO:0000256" key="10">
    <source>
        <dbReference type="ARBA" id="ARBA00023136"/>
    </source>
</evidence>
<protein>
    <submittedName>
        <fullName evidence="13">Sorting nexin-2-like</fullName>
    </submittedName>
</protein>
<evidence type="ECO:0000256" key="5">
    <source>
        <dbReference type="ARBA" id="ARBA00022448"/>
    </source>
</evidence>
<dbReference type="GO" id="GO:0098796">
    <property type="term" value="C:membrane protein complex"/>
    <property type="evidence" value="ECO:0007669"/>
    <property type="project" value="UniProtKB-ARBA"/>
</dbReference>
<evidence type="ECO:0000256" key="9">
    <source>
        <dbReference type="ARBA" id="ARBA00023034"/>
    </source>
</evidence>
<dbReference type="OrthoDB" id="271164at2759"/>
<dbReference type="SMART" id="SM00312">
    <property type="entry name" value="PX"/>
    <property type="match status" value="1"/>
</dbReference>
<organism evidence="13 14">
    <name type="scientific">Aphis craccivora</name>
    <name type="common">Cowpea aphid</name>
    <dbReference type="NCBI Taxonomy" id="307492"/>
    <lineage>
        <taxon>Eukaryota</taxon>
        <taxon>Metazoa</taxon>
        <taxon>Ecdysozoa</taxon>
        <taxon>Arthropoda</taxon>
        <taxon>Hexapoda</taxon>
        <taxon>Insecta</taxon>
        <taxon>Pterygota</taxon>
        <taxon>Neoptera</taxon>
        <taxon>Paraneoptera</taxon>
        <taxon>Hemiptera</taxon>
        <taxon>Sternorrhyncha</taxon>
        <taxon>Aphidomorpha</taxon>
        <taxon>Aphidoidea</taxon>
        <taxon>Aphididae</taxon>
        <taxon>Aphidini</taxon>
        <taxon>Aphis</taxon>
        <taxon>Aphis</taxon>
    </lineage>
</organism>
<dbReference type="PROSITE" id="PS50195">
    <property type="entry name" value="PX"/>
    <property type="match status" value="1"/>
</dbReference>
<evidence type="ECO:0000256" key="2">
    <source>
        <dbReference type="ARBA" id="ARBA00004496"/>
    </source>
</evidence>
<dbReference type="SUPFAM" id="SSF64268">
    <property type="entry name" value="PX domain"/>
    <property type="match status" value="1"/>
</dbReference>
<dbReference type="AlphaFoldDB" id="A0A6G0Z1I7"/>
<dbReference type="PANTHER" id="PTHR10555:SF170">
    <property type="entry name" value="FI18122P1"/>
    <property type="match status" value="1"/>
</dbReference>
<evidence type="ECO:0000259" key="12">
    <source>
        <dbReference type="PROSITE" id="PS50195"/>
    </source>
</evidence>
<reference evidence="13 14" key="1">
    <citation type="submission" date="2019-08" db="EMBL/GenBank/DDBJ databases">
        <title>Whole genome of Aphis craccivora.</title>
        <authorList>
            <person name="Voronova N.V."/>
            <person name="Shulinski R.S."/>
            <person name="Bandarenka Y.V."/>
            <person name="Zhorov D.G."/>
            <person name="Warner D."/>
        </authorList>
    </citation>
    <scope>NUCLEOTIDE SEQUENCE [LARGE SCALE GENOMIC DNA]</scope>
    <source>
        <strain evidence="13">180601</strain>
        <tissue evidence="13">Whole Body</tissue>
    </source>
</reference>
<dbReference type="GO" id="GO:0015031">
    <property type="term" value="P:protein transport"/>
    <property type="evidence" value="ECO:0007669"/>
    <property type="project" value="UniProtKB-KW"/>
</dbReference>
<comment type="similarity">
    <text evidence="4">Belongs to the sorting nexin family.</text>
</comment>
<evidence type="ECO:0000256" key="3">
    <source>
        <dbReference type="ARBA" id="ARBA00004555"/>
    </source>
</evidence>
<evidence type="ECO:0000256" key="6">
    <source>
        <dbReference type="ARBA" id="ARBA00022490"/>
    </source>
</evidence>
<keyword evidence="9" id="KW-0333">Golgi apparatus</keyword>
<evidence type="ECO:0000256" key="4">
    <source>
        <dbReference type="ARBA" id="ARBA00010883"/>
    </source>
</evidence>
<evidence type="ECO:0000256" key="7">
    <source>
        <dbReference type="ARBA" id="ARBA00022553"/>
    </source>
</evidence>
<evidence type="ECO:0000256" key="8">
    <source>
        <dbReference type="ARBA" id="ARBA00022927"/>
    </source>
</evidence>
<keyword evidence="8" id="KW-0653">Protein transport</keyword>
<dbReference type="GO" id="GO:0005794">
    <property type="term" value="C:Golgi apparatus"/>
    <property type="evidence" value="ECO:0007669"/>
    <property type="project" value="UniProtKB-SubCell"/>
</dbReference>
<evidence type="ECO:0000256" key="11">
    <source>
        <dbReference type="SAM" id="MobiDB-lite"/>
    </source>
</evidence>
<comment type="subcellular location">
    <subcellularLocation>
        <location evidence="2">Cytoplasm</location>
    </subcellularLocation>
    <subcellularLocation>
        <location evidence="3">Golgi apparatus</location>
    </subcellularLocation>
    <subcellularLocation>
        <location evidence="1">Membrane</location>
        <topology evidence="1">Peripheral membrane protein</topology>
        <orientation evidence="1">Cytoplasmic side</orientation>
    </subcellularLocation>
</comment>
<dbReference type="EMBL" id="VUJU01001697">
    <property type="protein sequence ID" value="KAF0764215.1"/>
    <property type="molecule type" value="Genomic_DNA"/>
</dbReference>
<evidence type="ECO:0000313" key="14">
    <source>
        <dbReference type="Proteomes" id="UP000478052"/>
    </source>
</evidence>
<proteinExistence type="inferred from homology"/>
<dbReference type="GO" id="GO:0005829">
    <property type="term" value="C:cytosol"/>
    <property type="evidence" value="ECO:0007669"/>
    <property type="project" value="GOC"/>
</dbReference>
<keyword evidence="7" id="KW-0597">Phosphoprotein</keyword>
<keyword evidence="14" id="KW-1185">Reference proteome</keyword>
<dbReference type="GO" id="GO:0035091">
    <property type="term" value="F:phosphatidylinositol binding"/>
    <property type="evidence" value="ECO:0007669"/>
    <property type="project" value="InterPro"/>
</dbReference>
<dbReference type="Pfam" id="PF00787">
    <property type="entry name" value="PX"/>
    <property type="match status" value="1"/>
</dbReference>
<dbReference type="FunFam" id="1.20.1270.60:FF:000022">
    <property type="entry name" value="Sorting nexin 3 protein"/>
    <property type="match status" value="1"/>
</dbReference>
<gene>
    <name evidence="13" type="ORF">FWK35_00010889</name>
</gene>
<comment type="caution">
    <text evidence="13">The sequence shown here is derived from an EMBL/GenBank/DDBJ whole genome shotgun (WGS) entry which is preliminary data.</text>
</comment>
<keyword evidence="5" id="KW-0813">Transport</keyword>
<evidence type="ECO:0000256" key="1">
    <source>
        <dbReference type="ARBA" id="ARBA00004287"/>
    </source>
</evidence>